<protein>
    <submittedName>
        <fullName evidence="1">Uncharacterized protein</fullName>
    </submittedName>
</protein>
<dbReference type="EMBL" id="MN218191">
    <property type="protein sequence ID" value="QEP52640.1"/>
    <property type="molecule type" value="Genomic_DNA"/>
</dbReference>
<sequence length="163" mass="17854">MFGSRNYGNPIEARSLNHDAIVFTHASTGYCGSDGNDYHFVPAGDDIDDLCNEAGYENACSYGLEVIEVDDGEYEDNDNIECSAYHYQLSESGCYIGGGDPINSITEIIIENGGVSLNGNKALLYANRLKQLVYIPDGKEWEEYNVLIAELKSCFGVEVVEIA</sequence>
<dbReference type="KEGG" id="vg:55622830"/>
<name>A0A5C2IGM5_9CAUD</name>
<evidence type="ECO:0000313" key="1">
    <source>
        <dbReference type="EMBL" id="QEP52640.1"/>
    </source>
</evidence>
<organism evidence="1 2">
    <name type="scientific">Salmonella phage 1-29</name>
    <dbReference type="NCBI Taxonomy" id="2601628"/>
    <lineage>
        <taxon>Viruses</taxon>
        <taxon>Duplodnaviria</taxon>
        <taxon>Heunggongvirae</taxon>
        <taxon>Uroviricota</taxon>
        <taxon>Caudoviricetes</taxon>
        <taxon>Demerecviridae</taxon>
        <taxon>Markadamsvirinae</taxon>
        <taxon>Epseptimavirus</taxon>
        <taxon>Epseptimavirus ev129</taxon>
    </lineage>
</organism>
<dbReference type="GeneID" id="55622830"/>
<reference evidence="1 2" key="1">
    <citation type="submission" date="2019-07" db="EMBL/GenBank/DDBJ databases">
        <authorList>
            <person name="Cong C."/>
            <person name="Yuan Y."/>
            <person name="Xu Y."/>
            <person name="Wang L."/>
            <person name="Li X."/>
        </authorList>
    </citation>
    <scope>NUCLEOTIDE SEQUENCE [LARGE SCALE GENOMIC DNA]</scope>
</reference>
<proteinExistence type="predicted"/>
<dbReference type="RefSeq" id="YP_009852200.1">
    <property type="nucleotide sequence ID" value="NC_048811.1"/>
</dbReference>
<accession>A0A5C2IGM5</accession>
<keyword evidence="2" id="KW-1185">Reference proteome</keyword>
<evidence type="ECO:0000313" key="2">
    <source>
        <dbReference type="Proteomes" id="UP000322702"/>
    </source>
</evidence>
<dbReference type="Proteomes" id="UP000322702">
    <property type="component" value="Segment"/>
</dbReference>